<evidence type="ECO:0000259" key="25">
    <source>
        <dbReference type="PROSITE" id="PS51387"/>
    </source>
</evidence>
<comment type="subcellular location">
    <subcellularLocation>
        <location evidence="2">Cell membrane</location>
        <topology evidence="2">Single-pass type I membrane protein</topology>
    </subcellularLocation>
</comment>
<evidence type="ECO:0000259" key="22">
    <source>
        <dbReference type="PROSITE" id="PS50011"/>
    </source>
</evidence>
<evidence type="ECO:0000256" key="15">
    <source>
        <dbReference type="ARBA" id="ARBA00023157"/>
    </source>
</evidence>
<comment type="catalytic activity">
    <reaction evidence="18">
        <text>L-seryl-[protein] + ATP = O-phospho-L-seryl-[protein] + ADP + H(+)</text>
        <dbReference type="Rhea" id="RHEA:17989"/>
        <dbReference type="Rhea" id="RHEA-COMP:9863"/>
        <dbReference type="Rhea" id="RHEA-COMP:11604"/>
        <dbReference type="ChEBI" id="CHEBI:15378"/>
        <dbReference type="ChEBI" id="CHEBI:29999"/>
        <dbReference type="ChEBI" id="CHEBI:30616"/>
        <dbReference type="ChEBI" id="CHEBI:83421"/>
        <dbReference type="ChEBI" id="CHEBI:456216"/>
        <dbReference type="EC" id="2.7.11.1"/>
    </reaction>
</comment>
<keyword evidence="5" id="KW-1003">Cell membrane</keyword>
<evidence type="ECO:0000256" key="14">
    <source>
        <dbReference type="ARBA" id="ARBA00023002"/>
    </source>
</evidence>
<evidence type="ECO:0000256" key="18">
    <source>
        <dbReference type="ARBA" id="ARBA00048679"/>
    </source>
</evidence>
<reference evidence="26 27" key="1">
    <citation type="submission" date="2020-09" db="EMBL/GenBank/DDBJ databases">
        <title>De no assembly of potato wild relative species, Solanum commersonii.</title>
        <authorList>
            <person name="Cho K."/>
        </authorList>
    </citation>
    <scope>NUCLEOTIDE SEQUENCE [LARGE SCALE GENOMIC DNA]</scope>
    <source>
        <strain evidence="26">LZ3.2</strain>
        <tissue evidence="26">Leaf</tissue>
    </source>
</reference>
<evidence type="ECO:0000259" key="24">
    <source>
        <dbReference type="PROSITE" id="PS50948"/>
    </source>
</evidence>
<dbReference type="Proteomes" id="UP000824120">
    <property type="component" value="Chromosome 2"/>
</dbReference>
<keyword evidence="8" id="KW-0808">Transferase</keyword>
<evidence type="ECO:0000256" key="13">
    <source>
        <dbReference type="ARBA" id="ARBA00022840"/>
    </source>
</evidence>
<evidence type="ECO:0000256" key="10">
    <source>
        <dbReference type="ARBA" id="ARBA00022741"/>
    </source>
</evidence>
<feature type="transmembrane region" description="Helical" evidence="20">
    <location>
        <begin position="291"/>
        <end position="315"/>
    </location>
</feature>
<dbReference type="FunFam" id="3.30.200.20:FF:000466">
    <property type="entry name" value="Putative LRR receptor-like serine/threonine-protein kinase"/>
    <property type="match status" value="1"/>
</dbReference>
<evidence type="ECO:0000256" key="12">
    <source>
        <dbReference type="ARBA" id="ARBA00022827"/>
    </source>
</evidence>
<dbReference type="InterPro" id="IPR006093">
    <property type="entry name" value="Oxy_OxRdtase_FAD_BS"/>
</dbReference>
<dbReference type="OrthoDB" id="1256703at2759"/>
<feature type="signal peptide" evidence="21">
    <location>
        <begin position="1"/>
        <end position="19"/>
    </location>
</feature>
<evidence type="ECO:0000256" key="9">
    <source>
        <dbReference type="ARBA" id="ARBA00022729"/>
    </source>
</evidence>
<evidence type="ECO:0000256" key="6">
    <source>
        <dbReference type="ARBA" id="ARBA00022527"/>
    </source>
</evidence>
<dbReference type="InterPro" id="IPR001245">
    <property type="entry name" value="Ser-Thr/Tyr_kinase_cat_dom"/>
</dbReference>
<feature type="binding site" evidence="19">
    <location>
        <position position="795"/>
    </location>
    <ligand>
        <name>ATP</name>
        <dbReference type="ChEBI" id="CHEBI:30616"/>
    </ligand>
</feature>
<dbReference type="InterPro" id="IPR017441">
    <property type="entry name" value="Protein_kinase_ATP_BS"/>
</dbReference>
<proteinExistence type="inferred from homology"/>
<dbReference type="InterPro" id="IPR011009">
    <property type="entry name" value="Kinase-like_dom_sf"/>
</dbReference>
<dbReference type="Pfam" id="PF01453">
    <property type="entry name" value="B_lectin"/>
    <property type="match status" value="1"/>
</dbReference>
<keyword evidence="20" id="KW-1133">Transmembrane helix</keyword>
<dbReference type="InterPro" id="IPR016167">
    <property type="entry name" value="FAD-bd_PCMH_sub1"/>
</dbReference>
<feature type="domain" description="FAD-binding PCMH-type" evidence="25">
    <location>
        <begin position="63"/>
        <end position="237"/>
    </location>
</feature>
<dbReference type="Pfam" id="PF07714">
    <property type="entry name" value="PK_Tyr_Ser-Thr"/>
    <property type="match status" value="1"/>
</dbReference>
<dbReference type="SMART" id="SM00220">
    <property type="entry name" value="S_TKc"/>
    <property type="match status" value="1"/>
</dbReference>
<dbReference type="CDD" id="cd14066">
    <property type="entry name" value="STKc_IRAK"/>
    <property type="match status" value="1"/>
</dbReference>
<dbReference type="Gene3D" id="3.30.43.10">
    <property type="entry name" value="Uridine Diphospho-n-acetylenolpyruvylglucosamine Reductase, domain 2"/>
    <property type="match status" value="1"/>
</dbReference>
<dbReference type="Gene3D" id="1.10.510.10">
    <property type="entry name" value="Transferase(Phosphotransferase) domain 1"/>
    <property type="match status" value="1"/>
</dbReference>
<dbReference type="Pfam" id="PF08276">
    <property type="entry name" value="PAN_2"/>
    <property type="match status" value="1"/>
</dbReference>
<evidence type="ECO:0000313" key="26">
    <source>
        <dbReference type="EMBL" id="KAG5622755.1"/>
    </source>
</evidence>
<dbReference type="InterPro" id="IPR036426">
    <property type="entry name" value="Bulb-type_lectin_dom_sf"/>
</dbReference>
<dbReference type="SUPFAM" id="SSF56112">
    <property type="entry name" value="Protein kinase-like (PK-like)"/>
    <property type="match status" value="1"/>
</dbReference>
<dbReference type="Gene3D" id="2.90.10.10">
    <property type="entry name" value="Bulb-type lectin domain"/>
    <property type="match status" value="1"/>
</dbReference>
<dbReference type="InterPro" id="IPR001480">
    <property type="entry name" value="Bulb-type_lectin_dom"/>
</dbReference>
<dbReference type="InterPro" id="IPR016166">
    <property type="entry name" value="FAD-bd_PCMH"/>
</dbReference>
<dbReference type="Gene3D" id="3.30.200.20">
    <property type="entry name" value="Phosphorylase Kinase, domain 1"/>
    <property type="match status" value="1"/>
</dbReference>
<evidence type="ECO:0000259" key="23">
    <source>
        <dbReference type="PROSITE" id="PS50927"/>
    </source>
</evidence>
<dbReference type="SMART" id="SM00108">
    <property type="entry name" value="B_lectin"/>
    <property type="match status" value="1"/>
</dbReference>
<accession>A0A9J6AEE9</accession>
<dbReference type="GO" id="GO:0071949">
    <property type="term" value="F:FAD binding"/>
    <property type="evidence" value="ECO:0007669"/>
    <property type="project" value="InterPro"/>
</dbReference>
<comment type="caution">
    <text evidence="26">The sequence shown here is derived from an EMBL/GenBank/DDBJ whole genome shotgun (WGS) entry which is preliminary data.</text>
</comment>
<dbReference type="SUPFAM" id="SSF51110">
    <property type="entry name" value="alpha-D-mannose-specific plant lectins"/>
    <property type="match status" value="1"/>
</dbReference>
<evidence type="ECO:0000256" key="16">
    <source>
        <dbReference type="ARBA" id="ARBA00023180"/>
    </source>
</evidence>
<comment type="catalytic activity">
    <reaction evidence="17">
        <text>L-threonyl-[protein] + ATP = O-phospho-L-threonyl-[protein] + ADP + H(+)</text>
        <dbReference type="Rhea" id="RHEA:46608"/>
        <dbReference type="Rhea" id="RHEA-COMP:11060"/>
        <dbReference type="Rhea" id="RHEA-COMP:11605"/>
        <dbReference type="ChEBI" id="CHEBI:15378"/>
        <dbReference type="ChEBI" id="CHEBI:30013"/>
        <dbReference type="ChEBI" id="CHEBI:30616"/>
        <dbReference type="ChEBI" id="CHEBI:61977"/>
        <dbReference type="ChEBI" id="CHEBI:456216"/>
        <dbReference type="EC" id="2.7.11.1"/>
    </reaction>
</comment>
<evidence type="ECO:0000256" key="1">
    <source>
        <dbReference type="ARBA" id="ARBA00001974"/>
    </source>
</evidence>
<dbReference type="Gene3D" id="3.30.465.10">
    <property type="match status" value="1"/>
</dbReference>
<dbReference type="EMBL" id="JACXVP010000002">
    <property type="protein sequence ID" value="KAG5622755.1"/>
    <property type="molecule type" value="Genomic_DNA"/>
</dbReference>
<keyword evidence="12" id="KW-0274">FAD</keyword>
<keyword evidence="27" id="KW-1185">Reference proteome</keyword>
<evidence type="ECO:0000256" key="2">
    <source>
        <dbReference type="ARBA" id="ARBA00004251"/>
    </source>
</evidence>
<dbReference type="InterPro" id="IPR000719">
    <property type="entry name" value="Prot_kinase_dom"/>
</dbReference>
<dbReference type="AlphaFoldDB" id="A0A9J6AEE9"/>
<evidence type="ECO:0000256" key="21">
    <source>
        <dbReference type="SAM" id="SignalP"/>
    </source>
</evidence>
<dbReference type="PROSITE" id="PS00107">
    <property type="entry name" value="PROTEIN_KINASE_ATP"/>
    <property type="match status" value="1"/>
</dbReference>
<dbReference type="Pfam" id="PF00954">
    <property type="entry name" value="S_locus_glycop"/>
    <property type="match status" value="1"/>
</dbReference>
<dbReference type="PROSITE" id="PS00108">
    <property type="entry name" value="PROTEIN_KINASE_ST"/>
    <property type="match status" value="1"/>
</dbReference>
<comment type="cofactor">
    <cofactor evidence="1">
        <name>FAD</name>
        <dbReference type="ChEBI" id="CHEBI:57692"/>
    </cofactor>
</comment>
<dbReference type="FunFam" id="1.10.510.10:FF:000060">
    <property type="entry name" value="G-type lectin S-receptor-like serine/threonine-protein kinase"/>
    <property type="match status" value="1"/>
</dbReference>
<keyword evidence="9 21" id="KW-0732">Signal</keyword>
<name>A0A9J6AEE9_SOLCO</name>
<dbReference type="PANTHER" id="PTHR27002:SF1097">
    <property type="entry name" value="RECEPTOR-LIKE SERINE_THREONINE-PROTEIN KINASE"/>
    <property type="match status" value="1"/>
</dbReference>
<sequence length="1079" mass="120868">MASLQILSLLLFLAKCYYSKEEDLVQCLSKYSETNVTQNIYTLNSPTYSSVLEYAQKNPRWMNSSHPIFIVSPTKESDIKPVILCAKILGLQIKIKSGGHDYEGICFRSEAPFVMLDLSNLDKIEIHLKERTVWAQAGATLGQLYYAIAKKSKVHAFPGGVCFTVGTGGIISGVGIGALMRKFGLAADNVVDARVMDVNGKILDRKKMEEDLFWEIRGGGGASFVVILAWKLKLVRVPDKVTVFTVYKKLDSNQNLLQKWQNTSHQLPDGLFIRTVIQNDGTGNDNFSSSLLTLMASMLSLFTICHLFISIALYACSAGATDSLFAYQFLTNLNPLVSSNHNFVIGFFGYYSSTLRVCKTYLGLGYRSVDPRAIVWVGNELNPLGCFTALALTKEGFYVKDIVLGTTVWIHKPNRTVPSPVLKLLDSGNLVFGDSSNLTAGEYLWQSFDHPLHTLLPGMKLGWDKKTGIDRSMRSWRTEGDPAPGDYLLRLDLGDSGQLPQLVLEKNQRIQSRWGPWDGEKFSGGYALMDCHAFRPIFHSDTDAIFFTFEAKEDSSLILSLNPDGKLQFLRWDNNAINFWDEVKTLNMAICDQYSTCGPYGVCTDGEFPCECPDRFTAASPEEWDKMNFTEGCRRNTSLNYTDKDVFVKNTGLKLPDKATYWGMLYPQDCEQKCLNERSCMAYTNININGNGSKCVVWLGDLLDMRRSRTAGNDIFIRMANGKPDEPEINQPENSIAPEISIGALLQGTDVIAYDSSDLAAATDNFSLSNKIGHGGFGNVYKGVLENGVEIAVKKQDVALRQGVEEFENEVKLIANLQHRNLTKLLGYCIHGIEKFLVYEFMANKSLDKVIFDAARRTTVTWPTRLNIIKGIARGLVYMHHDSRLTVIHRDLKASNVLLDSEMTPKISDFGLAREFEDDVEVKTHRVAGTYGYMSPEYMQAGHYSTKSDVFSFGILTLEIVSGQRNSIYRHPTYDIGLVGYAWKIWNEGNAIELLDPLIDKPDDLDEVLGCIHVGILCCQRRSQDRPSMVQVVSLLEENEMLKFNCVPREPYFYKETSQSSRSSESMNGLSITEFTGRS</sequence>
<dbReference type="PROSITE" id="PS50011">
    <property type="entry name" value="PROTEIN_KINASE_DOM"/>
    <property type="match status" value="1"/>
</dbReference>
<evidence type="ECO:0000256" key="11">
    <source>
        <dbReference type="ARBA" id="ARBA00022777"/>
    </source>
</evidence>
<evidence type="ECO:0000256" key="17">
    <source>
        <dbReference type="ARBA" id="ARBA00047899"/>
    </source>
</evidence>
<organism evidence="26 27">
    <name type="scientific">Solanum commersonii</name>
    <name type="common">Commerson's wild potato</name>
    <name type="synonym">Commerson's nightshade</name>
    <dbReference type="NCBI Taxonomy" id="4109"/>
    <lineage>
        <taxon>Eukaryota</taxon>
        <taxon>Viridiplantae</taxon>
        <taxon>Streptophyta</taxon>
        <taxon>Embryophyta</taxon>
        <taxon>Tracheophyta</taxon>
        <taxon>Spermatophyta</taxon>
        <taxon>Magnoliopsida</taxon>
        <taxon>eudicotyledons</taxon>
        <taxon>Gunneridae</taxon>
        <taxon>Pentapetalae</taxon>
        <taxon>asterids</taxon>
        <taxon>lamiids</taxon>
        <taxon>Solanales</taxon>
        <taxon>Solanaceae</taxon>
        <taxon>Solanoideae</taxon>
        <taxon>Solaneae</taxon>
        <taxon>Solanum</taxon>
    </lineage>
</organism>
<keyword evidence="20" id="KW-0812">Transmembrane</keyword>
<protein>
    <recommendedName>
        <fullName evidence="4">non-specific serine/threonine protein kinase</fullName>
        <ecNumber evidence="4">2.7.11.1</ecNumber>
    </recommendedName>
</protein>
<evidence type="ECO:0000256" key="4">
    <source>
        <dbReference type="ARBA" id="ARBA00012513"/>
    </source>
</evidence>
<comment type="similarity">
    <text evidence="3">Belongs to the oxygen-dependent FAD-linked oxidoreductase family.</text>
</comment>
<evidence type="ECO:0000256" key="7">
    <source>
        <dbReference type="ARBA" id="ARBA00022630"/>
    </source>
</evidence>
<keyword evidence="6" id="KW-0723">Serine/threonine-protein kinase</keyword>
<dbReference type="GO" id="GO:0005886">
    <property type="term" value="C:plasma membrane"/>
    <property type="evidence" value="ECO:0007669"/>
    <property type="project" value="UniProtKB-SubCell"/>
</dbReference>
<dbReference type="Gene3D" id="3.40.462.20">
    <property type="match status" value="1"/>
</dbReference>
<dbReference type="GO" id="GO:0048544">
    <property type="term" value="P:recognition of pollen"/>
    <property type="evidence" value="ECO:0007669"/>
    <property type="project" value="InterPro"/>
</dbReference>
<dbReference type="PROSITE" id="PS50948">
    <property type="entry name" value="PAN"/>
    <property type="match status" value="1"/>
</dbReference>
<evidence type="ECO:0000256" key="8">
    <source>
        <dbReference type="ARBA" id="ARBA00022679"/>
    </source>
</evidence>
<feature type="domain" description="Apple" evidence="24">
    <location>
        <begin position="633"/>
        <end position="720"/>
    </location>
</feature>
<dbReference type="InterPro" id="IPR016169">
    <property type="entry name" value="FAD-bd_PCMH_sub2"/>
</dbReference>
<dbReference type="SUPFAM" id="SSF56176">
    <property type="entry name" value="FAD-binding/transporter-associated domain-like"/>
    <property type="match status" value="1"/>
</dbReference>
<keyword evidence="16" id="KW-0325">Glycoprotein</keyword>
<dbReference type="Pfam" id="PF01565">
    <property type="entry name" value="FAD_binding_4"/>
    <property type="match status" value="1"/>
</dbReference>
<dbReference type="InterPro" id="IPR036318">
    <property type="entry name" value="FAD-bd_PCMH-like_sf"/>
</dbReference>
<evidence type="ECO:0000313" key="27">
    <source>
        <dbReference type="Proteomes" id="UP000824120"/>
    </source>
</evidence>
<dbReference type="InterPro" id="IPR000858">
    <property type="entry name" value="S_locus_glycoprot_dom"/>
</dbReference>
<feature type="domain" description="Protein kinase" evidence="22">
    <location>
        <begin position="766"/>
        <end position="1053"/>
    </location>
</feature>
<dbReference type="EC" id="2.7.11.1" evidence="4"/>
<keyword evidence="14" id="KW-0560">Oxidoreductase</keyword>
<dbReference type="PROSITE" id="PS50927">
    <property type="entry name" value="BULB_LECTIN"/>
    <property type="match status" value="1"/>
</dbReference>
<feature type="chain" id="PRO_5039926384" description="non-specific serine/threonine protein kinase" evidence="21">
    <location>
        <begin position="20"/>
        <end position="1079"/>
    </location>
</feature>
<keyword evidence="15" id="KW-1015">Disulfide bond</keyword>
<dbReference type="InterPro" id="IPR003609">
    <property type="entry name" value="Pan_app"/>
</dbReference>
<dbReference type="GO" id="GO:0004674">
    <property type="term" value="F:protein serine/threonine kinase activity"/>
    <property type="evidence" value="ECO:0007669"/>
    <property type="project" value="UniProtKB-KW"/>
</dbReference>
<evidence type="ECO:0000256" key="3">
    <source>
        <dbReference type="ARBA" id="ARBA00005466"/>
    </source>
</evidence>
<evidence type="ECO:0000256" key="19">
    <source>
        <dbReference type="PROSITE-ProRule" id="PRU10141"/>
    </source>
</evidence>
<keyword evidence="7" id="KW-0285">Flavoprotein</keyword>
<dbReference type="InterPro" id="IPR008271">
    <property type="entry name" value="Ser/Thr_kinase_AS"/>
</dbReference>
<dbReference type="PANTHER" id="PTHR27002">
    <property type="entry name" value="RECEPTOR-LIKE SERINE/THREONINE-PROTEIN KINASE SD1-8"/>
    <property type="match status" value="1"/>
</dbReference>
<evidence type="ECO:0000256" key="20">
    <source>
        <dbReference type="SAM" id="Phobius"/>
    </source>
</evidence>
<gene>
    <name evidence="26" type="ORF">H5410_007973</name>
</gene>
<dbReference type="SMART" id="SM00473">
    <property type="entry name" value="PAN_AP"/>
    <property type="match status" value="1"/>
</dbReference>
<keyword evidence="13 19" id="KW-0067">ATP-binding</keyword>
<dbReference type="GO" id="GO:0005524">
    <property type="term" value="F:ATP binding"/>
    <property type="evidence" value="ECO:0007669"/>
    <property type="project" value="UniProtKB-UniRule"/>
</dbReference>
<dbReference type="PROSITE" id="PS51387">
    <property type="entry name" value="FAD_PCMH"/>
    <property type="match status" value="1"/>
</dbReference>
<evidence type="ECO:0000256" key="5">
    <source>
        <dbReference type="ARBA" id="ARBA00022475"/>
    </source>
</evidence>
<dbReference type="CDD" id="cd01098">
    <property type="entry name" value="PAN_AP_plant"/>
    <property type="match status" value="1"/>
</dbReference>
<keyword evidence="10 19" id="KW-0547">Nucleotide-binding</keyword>
<dbReference type="GO" id="GO:0016491">
    <property type="term" value="F:oxidoreductase activity"/>
    <property type="evidence" value="ECO:0007669"/>
    <property type="project" value="UniProtKB-KW"/>
</dbReference>
<keyword evidence="20" id="KW-0472">Membrane</keyword>
<dbReference type="InterPro" id="IPR006094">
    <property type="entry name" value="Oxid_FAD_bind_N"/>
</dbReference>
<feature type="domain" description="Bulb-type lectin" evidence="23">
    <location>
        <begin position="321"/>
        <end position="445"/>
    </location>
</feature>
<keyword evidence="11" id="KW-0418">Kinase</keyword>
<dbReference type="PROSITE" id="PS00862">
    <property type="entry name" value="OX2_COVAL_FAD"/>
    <property type="match status" value="1"/>
</dbReference>